<feature type="transmembrane region" description="Helical" evidence="1">
    <location>
        <begin position="30"/>
        <end position="50"/>
    </location>
</feature>
<feature type="transmembrane region" description="Helical" evidence="1">
    <location>
        <begin position="80"/>
        <end position="100"/>
    </location>
</feature>
<dbReference type="EMBL" id="JBHLTG010000013">
    <property type="protein sequence ID" value="MFC0682391.1"/>
    <property type="molecule type" value="Genomic_DNA"/>
</dbReference>
<evidence type="ECO:0000313" key="3">
    <source>
        <dbReference type="Proteomes" id="UP001589896"/>
    </source>
</evidence>
<feature type="transmembrane region" description="Helical" evidence="1">
    <location>
        <begin position="156"/>
        <end position="175"/>
    </location>
</feature>
<name>A0ABV6RZI4_9GAMM</name>
<comment type="caution">
    <text evidence="2">The sequence shown here is derived from an EMBL/GenBank/DDBJ whole genome shotgun (WGS) entry which is preliminary data.</text>
</comment>
<reference evidence="2 3" key="1">
    <citation type="submission" date="2024-09" db="EMBL/GenBank/DDBJ databases">
        <authorList>
            <person name="Sun Q."/>
            <person name="Mori K."/>
        </authorList>
    </citation>
    <scope>NUCLEOTIDE SEQUENCE [LARGE SCALE GENOMIC DNA]</scope>
    <source>
        <strain evidence="2 3">KCTC 23076</strain>
    </source>
</reference>
<dbReference type="RefSeq" id="WP_386676370.1">
    <property type="nucleotide sequence ID" value="NZ_JBHLTG010000013.1"/>
</dbReference>
<feature type="transmembrane region" description="Helical" evidence="1">
    <location>
        <begin position="181"/>
        <end position="199"/>
    </location>
</feature>
<evidence type="ECO:0000256" key="1">
    <source>
        <dbReference type="SAM" id="Phobius"/>
    </source>
</evidence>
<dbReference type="InterPro" id="IPR007554">
    <property type="entry name" value="Glycerophosphate_synth"/>
</dbReference>
<dbReference type="Pfam" id="PF04464">
    <property type="entry name" value="Glyphos_transf"/>
    <property type="match status" value="1"/>
</dbReference>
<proteinExistence type="predicted"/>
<sequence length="572" mass="63337">MTQVLEAVRRPDTASRGAVRDSFRKSFRSAGGRGLIVNALGVLTLFLAIARSPFPVVLAVGVLTLCLSVRTFARLRPRSAVLGTYVLARTLLVFAVAALPTPEEPYPWWLGVACAVLALTTIGEITVIRVLRAATPRANNIPGVEMPRPTALRRGWLSVCNVLTLAALPLVGFAVPSWGVVWVAAPSVVVATVLLLDATKRIRARRSGEQRLVASLAAYAPVFAVHWDAPREESFQLSMWLPYLERLGVPFLIIVRNPATFAFASRHTDKPVVLCRQLSELDPLVVPSLKTAFYVNNNSRNQHFVRYTHLTHIHLNHGESDKAPSYSPLFRLFDKNFVAGQAAIDRFSANGVWMRPEAFAIVGRPQVESIEVESAFIGSKRAKTVMYAPTWSGLYADSRYSSLLIGVPIVQALVERGCTVLFRPHPYTRRNHELAREAARIKALLEQDRARSGRRHVTGRHEKPEPIADWFNESDALIADVSSVVPDFLYSEKPFALTAMLGPLESFASSFPISRGSYLIHPDLGNLQDALEALLETDPGREGRKALKKYYLGDFPHEGYADVFLAEARKYL</sequence>
<protein>
    <submittedName>
        <fullName evidence="2">CDP-glycerol glycerophosphotransferase family protein</fullName>
    </submittedName>
</protein>
<keyword evidence="1" id="KW-0812">Transmembrane</keyword>
<dbReference type="Proteomes" id="UP001589896">
    <property type="component" value="Unassembled WGS sequence"/>
</dbReference>
<dbReference type="Gene3D" id="3.40.50.12580">
    <property type="match status" value="1"/>
</dbReference>
<evidence type="ECO:0000313" key="2">
    <source>
        <dbReference type="EMBL" id="MFC0682391.1"/>
    </source>
</evidence>
<keyword evidence="1" id="KW-0472">Membrane</keyword>
<keyword evidence="1" id="KW-1133">Transmembrane helix</keyword>
<keyword evidence="3" id="KW-1185">Reference proteome</keyword>
<feature type="transmembrane region" description="Helical" evidence="1">
    <location>
        <begin position="106"/>
        <end position="131"/>
    </location>
</feature>
<accession>A0ABV6RZI4</accession>
<gene>
    <name evidence="2" type="ORF">ACFFGH_31565</name>
</gene>
<dbReference type="InterPro" id="IPR043148">
    <property type="entry name" value="TagF_C"/>
</dbReference>
<organism evidence="2 3">
    <name type="scientific">Lysobacter korlensis</name>
    <dbReference type="NCBI Taxonomy" id="553636"/>
    <lineage>
        <taxon>Bacteria</taxon>
        <taxon>Pseudomonadati</taxon>
        <taxon>Pseudomonadota</taxon>
        <taxon>Gammaproteobacteria</taxon>
        <taxon>Lysobacterales</taxon>
        <taxon>Lysobacteraceae</taxon>
        <taxon>Lysobacter</taxon>
    </lineage>
</organism>
<feature type="transmembrane region" description="Helical" evidence="1">
    <location>
        <begin position="56"/>
        <end position="73"/>
    </location>
</feature>